<keyword evidence="2" id="KW-0004">4Fe-4S</keyword>
<dbReference type="Pfam" id="PF11870">
    <property type="entry name" value="LutB_C"/>
    <property type="match status" value="1"/>
</dbReference>
<dbReference type="InterPro" id="IPR017900">
    <property type="entry name" value="4Fe4S_Fe_S_CS"/>
</dbReference>
<evidence type="ECO:0000259" key="8">
    <source>
        <dbReference type="PROSITE" id="PS51379"/>
    </source>
</evidence>
<dbReference type="InterPro" id="IPR017896">
    <property type="entry name" value="4Fe4S_Fe-S-bd"/>
</dbReference>
<dbReference type="NCBIfam" id="TIGR00273">
    <property type="entry name" value="LutB/LldF family L-lactate oxidation iron-sulfur protein"/>
    <property type="match status" value="1"/>
</dbReference>
<evidence type="ECO:0000256" key="6">
    <source>
        <dbReference type="ARBA" id="ARBA00023004"/>
    </source>
</evidence>
<dbReference type="PROSITE" id="PS00198">
    <property type="entry name" value="4FE4S_FER_1"/>
    <property type="match status" value="1"/>
</dbReference>
<evidence type="ECO:0000256" key="2">
    <source>
        <dbReference type="ARBA" id="ARBA00022485"/>
    </source>
</evidence>
<dbReference type="InterPro" id="IPR009051">
    <property type="entry name" value="Helical_ferredxn"/>
</dbReference>
<evidence type="ECO:0000256" key="7">
    <source>
        <dbReference type="ARBA" id="ARBA00023014"/>
    </source>
</evidence>
<dbReference type="AlphaFoldDB" id="A0A0P9CAN9"/>
<dbReference type="Proteomes" id="UP000050482">
    <property type="component" value="Unassembled WGS sequence"/>
</dbReference>
<dbReference type="Pfam" id="PF13183">
    <property type="entry name" value="Fer4_8"/>
    <property type="match status" value="1"/>
</dbReference>
<accession>A0A0P9CAN9</accession>
<evidence type="ECO:0000256" key="5">
    <source>
        <dbReference type="ARBA" id="ARBA00022982"/>
    </source>
</evidence>
<gene>
    <name evidence="9" type="ORF">AN477_17575</name>
</gene>
<dbReference type="Gene3D" id="1.10.1060.10">
    <property type="entry name" value="Alpha-helical ferredoxin"/>
    <property type="match status" value="1"/>
</dbReference>
<reference evidence="9 10" key="1">
    <citation type="submission" date="2015-09" db="EMBL/GenBank/DDBJ databases">
        <title>Draft genome sequence of Alicyclobacillus ferrooxydans DSM 22381.</title>
        <authorList>
            <person name="Hemp J."/>
        </authorList>
    </citation>
    <scope>NUCLEOTIDE SEQUENCE [LARGE SCALE GENOMIC DNA]</scope>
    <source>
        <strain evidence="9 10">TC-34</strain>
    </source>
</reference>
<dbReference type="GO" id="GO:0006089">
    <property type="term" value="P:lactate metabolic process"/>
    <property type="evidence" value="ECO:0007669"/>
    <property type="project" value="InterPro"/>
</dbReference>
<keyword evidence="6" id="KW-0408">Iron</keyword>
<dbReference type="PANTHER" id="PTHR47153:SF2">
    <property type="entry name" value="LACTATE UTILIZATION PROTEIN B"/>
    <property type="match status" value="1"/>
</dbReference>
<dbReference type="PATRIC" id="fig|471514.4.peg.4983"/>
<keyword evidence="3" id="KW-0479">Metal-binding</keyword>
<dbReference type="InterPro" id="IPR024569">
    <property type="entry name" value="LutB_C"/>
</dbReference>
<keyword evidence="7" id="KW-0411">Iron-sulfur</keyword>
<dbReference type="InterPro" id="IPR003741">
    <property type="entry name" value="LUD_dom"/>
</dbReference>
<comment type="caution">
    <text evidence="9">The sequence shown here is derived from an EMBL/GenBank/DDBJ whole genome shotgun (WGS) entry which is preliminary data.</text>
</comment>
<keyword evidence="10" id="KW-1185">Reference proteome</keyword>
<feature type="domain" description="4Fe-4S ferredoxin-type" evidence="8">
    <location>
        <begin position="285"/>
        <end position="307"/>
    </location>
</feature>
<keyword evidence="5" id="KW-0249">Electron transport</keyword>
<protein>
    <submittedName>
        <fullName evidence="9">Amino acid dehydrogenase</fullName>
    </submittedName>
</protein>
<proteinExistence type="predicted"/>
<keyword evidence="4" id="KW-0677">Repeat</keyword>
<evidence type="ECO:0000313" key="9">
    <source>
        <dbReference type="EMBL" id="KPV42470.1"/>
    </source>
</evidence>
<dbReference type="EMBL" id="LJCO01000077">
    <property type="protein sequence ID" value="KPV42470.1"/>
    <property type="molecule type" value="Genomic_DNA"/>
</dbReference>
<evidence type="ECO:0000256" key="1">
    <source>
        <dbReference type="ARBA" id="ARBA00022448"/>
    </source>
</evidence>
<dbReference type="Pfam" id="PF02589">
    <property type="entry name" value="LUD_dom"/>
    <property type="match status" value="1"/>
</dbReference>
<dbReference type="InterPro" id="IPR024185">
    <property type="entry name" value="FTHF_cligase-like_sf"/>
</dbReference>
<dbReference type="Gene3D" id="3.40.50.10420">
    <property type="entry name" value="NagB/RpiA/CoA transferase-like"/>
    <property type="match status" value="1"/>
</dbReference>
<dbReference type="SUPFAM" id="SSF46548">
    <property type="entry name" value="alpha-helical ferredoxin"/>
    <property type="match status" value="1"/>
</dbReference>
<evidence type="ECO:0000313" key="10">
    <source>
        <dbReference type="Proteomes" id="UP000050482"/>
    </source>
</evidence>
<dbReference type="InterPro" id="IPR004452">
    <property type="entry name" value="LutB/LldF"/>
</dbReference>
<dbReference type="SUPFAM" id="SSF100950">
    <property type="entry name" value="NagB/RpiA/CoA transferase-like"/>
    <property type="match status" value="1"/>
</dbReference>
<dbReference type="STRING" id="471514.AN477_17575"/>
<keyword evidence="1" id="KW-0813">Transport</keyword>
<dbReference type="PROSITE" id="PS51379">
    <property type="entry name" value="4FE4S_FER_2"/>
    <property type="match status" value="1"/>
</dbReference>
<dbReference type="InterPro" id="IPR037171">
    <property type="entry name" value="NagB/RpiA_transferase-like"/>
</dbReference>
<evidence type="ECO:0000256" key="4">
    <source>
        <dbReference type="ARBA" id="ARBA00022737"/>
    </source>
</evidence>
<dbReference type="GO" id="GO:0051539">
    <property type="term" value="F:4 iron, 4 sulfur cluster binding"/>
    <property type="evidence" value="ECO:0007669"/>
    <property type="project" value="UniProtKB-KW"/>
</dbReference>
<organism evidence="9 10">
    <name type="scientific">Alicyclobacillus ferrooxydans</name>
    <dbReference type="NCBI Taxonomy" id="471514"/>
    <lineage>
        <taxon>Bacteria</taxon>
        <taxon>Bacillati</taxon>
        <taxon>Bacillota</taxon>
        <taxon>Bacilli</taxon>
        <taxon>Bacillales</taxon>
        <taxon>Alicyclobacillaceae</taxon>
        <taxon>Alicyclobacillus</taxon>
    </lineage>
</organism>
<dbReference type="GO" id="GO:0046872">
    <property type="term" value="F:metal ion binding"/>
    <property type="evidence" value="ECO:0007669"/>
    <property type="project" value="UniProtKB-KW"/>
</dbReference>
<name>A0A0P9CAN9_9BACL</name>
<sequence>MSNPYRRRTVAGVQDHFANLRREVFTELGNPEEWRARAAQIRTHTIANLDAYLEQFTDNVTRHGGHVHFAADAADANAYITRLAREKRARTIVKSKSMVTEEIGLNHALEHAGAEVIETDLGEFILQLDHDKPSHIVGPALHKSKAEIAEIFSRHAGHPIAVDTDELAAYARKYLRDKFFAADMGITGCNFGVAESGSVVIVSNEGNARMTSSLPKVHVVVMGMERLVPSFADLDILLTLLPKVASGQRTISYVTAIHGPKQAPDLDGPEELHIVIVDNGRSNMLGTEYQQALNCIRCGNCSNVCPVYRHAGGHAYGGVYNGPIGAIITPLMEGIEKWKDLPYASSLCGACTDACPVKIPLHEYLVALRRDISEAGIDSWGERMAAHLFGWGASHPGAFSMGQSILKTGLTATKVGPLGGWKSEREFPSSAGQTFREWWHKEGEREGERER</sequence>
<dbReference type="PANTHER" id="PTHR47153">
    <property type="entry name" value="LACTATE UTILIZATION PROTEIN B"/>
    <property type="match status" value="1"/>
</dbReference>
<evidence type="ECO:0000256" key="3">
    <source>
        <dbReference type="ARBA" id="ARBA00022723"/>
    </source>
</evidence>